<sequence length="188" mass="21792">MDEMIKYINSDGIVQAWHHLTSTYFDRNRPRIDPVVCVNVLTLFYRYGRGTQLSQTFQWVYQILYYRAYLDGTRYYCYPESFLYFLNRLIASSDSPELHRYLKPLLLERVLERIGASGDAMALAMRILVCKSMGIRNEVDARSLLALQCEDGGWELCWMFQHPSTKTKVGNRGLNTALAINAINAVKE</sequence>
<reference evidence="1" key="1">
    <citation type="submission" date="2021-03" db="EMBL/GenBank/DDBJ databases">
        <title>Comparative genomics and phylogenomic investigation of the class Geoglossomycetes provide insights into ecological specialization and systematics.</title>
        <authorList>
            <person name="Melie T."/>
            <person name="Pirro S."/>
            <person name="Miller A.N."/>
            <person name="Quandt A."/>
        </authorList>
    </citation>
    <scope>NUCLEOTIDE SEQUENCE</scope>
    <source>
        <strain evidence="1">CAQ_001_2017</strain>
    </source>
</reference>
<evidence type="ECO:0000313" key="1">
    <source>
        <dbReference type="EMBL" id="KAH0564745.1"/>
    </source>
</evidence>
<dbReference type="EMBL" id="JAGHQM010000185">
    <property type="protein sequence ID" value="KAH0564745.1"/>
    <property type="molecule type" value="Genomic_DNA"/>
</dbReference>
<evidence type="ECO:0000313" key="2">
    <source>
        <dbReference type="Proteomes" id="UP000750711"/>
    </source>
</evidence>
<comment type="caution">
    <text evidence="1">The sequence shown here is derived from an EMBL/GenBank/DDBJ whole genome shotgun (WGS) entry which is preliminary data.</text>
</comment>
<dbReference type="AlphaFoldDB" id="A0A9P8LFC1"/>
<organism evidence="1 2">
    <name type="scientific">Trichoglossum hirsutum</name>
    <dbReference type="NCBI Taxonomy" id="265104"/>
    <lineage>
        <taxon>Eukaryota</taxon>
        <taxon>Fungi</taxon>
        <taxon>Dikarya</taxon>
        <taxon>Ascomycota</taxon>
        <taxon>Pezizomycotina</taxon>
        <taxon>Geoglossomycetes</taxon>
        <taxon>Geoglossales</taxon>
        <taxon>Geoglossaceae</taxon>
        <taxon>Trichoglossum</taxon>
    </lineage>
</organism>
<keyword evidence="2" id="KW-1185">Reference proteome</keyword>
<gene>
    <name evidence="1" type="ORF">GP486_001873</name>
</gene>
<name>A0A9P8LFC1_9PEZI</name>
<proteinExistence type="predicted"/>
<dbReference type="Proteomes" id="UP000750711">
    <property type="component" value="Unassembled WGS sequence"/>
</dbReference>
<protein>
    <submittedName>
        <fullName evidence="1">Uncharacterized protein</fullName>
    </submittedName>
</protein>
<accession>A0A9P8LFC1</accession>